<evidence type="ECO:0000259" key="1">
    <source>
        <dbReference type="Pfam" id="PF13186"/>
    </source>
</evidence>
<dbReference type="PANTHER" id="PTHR11228">
    <property type="entry name" value="RADICAL SAM DOMAIN PROTEIN"/>
    <property type="match status" value="1"/>
</dbReference>
<dbReference type="SUPFAM" id="SSF102114">
    <property type="entry name" value="Radical SAM enzymes"/>
    <property type="match status" value="1"/>
</dbReference>
<dbReference type="Pfam" id="PF13186">
    <property type="entry name" value="SPASM"/>
    <property type="match status" value="1"/>
</dbReference>
<dbReference type="InterPro" id="IPR023885">
    <property type="entry name" value="4Fe4S-binding_SPASM_dom"/>
</dbReference>
<reference evidence="2 3" key="1">
    <citation type="submission" date="2019-08" db="EMBL/GenBank/DDBJ databases">
        <title>Calorimonas adulescens gen. nov., sp. nov., an anaerobic thermophilic bacterium from Sakhalin hot spring.</title>
        <authorList>
            <person name="Khomyakova M.A."/>
            <person name="Merkel A.Y."/>
            <person name="Novikov A."/>
            <person name="Bonch-Osmolovskaya E.A."/>
            <person name="Slobodkin A.I."/>
        </authorList>
    </citation>
    <scope>NUCLEOTIDE SEQUENCE [LARGE SCALE GENOMIC DNA]</scope>
    <source>
        <strain evidence="2 3">A05MB</strain>
    </source>
</reference>
<dbReference type="Gene3D" id="3.20.20.70">
    <property type="entry name" value="Aldolase class I"/>
    <property type="match status" value="1"/>
</dbReference>
<sequence>MKKAYKKPLYEAEMIEDINLWISTNLVSTLNETEFGCTAGKDNFYIDDFGNVYGCSMMATYTELKAGNLKEEPLYEIWNESTVFKKLREINLQDVLGNCKNCKLLLTCKAGCRACAFSFHNDLMSSDERCPICKKELILNDDKS</sequence>
<dbReference type="EMBL" id="VTPS01000014">
    <property type="protein sequence ID" value="TZE81399.1"/>
    <property type="molecule type" value="Genomic_DNA"/>
</dbReference>
<dbReference type="PANTHER" id="PTHR11228:SF27">
    <property type="entry name" value="GLYCYL-RADICAL ENZYME ACTIVATING ENZYME MJ1227-RELATED"/>
    <property type="match status" value="1"/>
</dbReference>
<organism evidence="2 3">
    <name type="scientific">Calorimonas adulescens</name>
    <dbReference type="NCBI Taxonomy" id="2606906"/>
    <lineage>
        <taxon>Bacteria</taxon>
        <taxon>Bacillati</taxon>
        <taxon>Bacillota</taxon>
        <taxon>Clostridia</taxon>
        <taxon>Thermoanaerobacterales</taxon>
        <taxon>Thermoanaerobacteraceae</taxon>
        <taxon>Calorimonas</taxon>
    </lineage>
</organism>
<feature type="domain" description="4Fe4S-binding SPASM" evidence="1">
    <location>
        <begin position="37"/>
        <end position="103"/>
    </location>
</feature>
<comment type="caution">
    <text evidence="2">The sequence shown here is derived from an EMBL/GenBank/DDBJ whole genome shotgun (WGS) entry which is preliminary data.</text>
</comment>
<dbReference type="RefSeq" id="WP_149545714.1">
    <property type="nucleotide sequence ID" value="NZ_VTPS01000014.1"/>
</dbReference>
<proteinExistence type="predicted"/>
<dbReference type="InterPro" id="IPR050377">
    <property type="entry name" value="Radical_SAM_PqqE_MftC-like"/>
</dbReference>
<accession>A0A5D8QB84</accession>
<evidence type="ECO:0000313" key="3">
    <source>
        <dbReference type="Proteomes" id="UP000322976"/>
    </source>
</evidence>
<keyword evidence="3" id="KW-1185">Reference proteome</keyword>
<dbReference type="InterPro" id="IPR058240">
    <property type="entry name" value="rSAM_sf"/>
</dbReference>
<dbReference type="InterPro" id="IPR013785">
    <property type="entry name" value="Aldolase_TIM"/>
</dbReference>
<evidence type="ECO:0000313" key="2">
    <source>
        <dbReference type="EMBL" id="TZE81399.1"/>
    </source>
</evidence>
<protein>
    <submittedName>
        <fullName evidence="2">SPASM domain-containing protein</fullName>
    </submittedName>
</protein>
<dbReference type="AlphaFoldDB" id="A0A5D8QB84"/>
<gene>
    <name evidence="2" type="ORF">FWJ32_09480</name>
</gene>
<dbReference type="NCBIfam" id="TIGR04085">
    <property type="entry name" value="rSAM_more_4Fe4S"/>
    <property type="match status" value="1"/>
</dbReference>
<dbReference type="Proteomes" id="UP000322976">
    <property type="component" value="Unassembled WGS sequence"/>
</dbReference>
<name>A0A5D8QB84_9THEO</name>